<evidence type="ECO:0000313" key="8">
    <source>
        <dbReference type="EMBL" id="AFZ35753.1"/>
    </source>
</evidence>
<dbReference type="RefSeq" id="WP_015193421.1">
    <property type="nucleotide sequence ID" value="NC_019748.1"/>
</dbReference>
<dbReference type="AlphaFoldDB" id="K9XT92"/>
<evidence type="ECO:0000256" key="4">
    <source>
        <dbReference type="ARBA" id="ARBA00023110"/>
    </source>
</evidence>
<dbReference type="SUPFAM" id="SSF109998">
    <property type="entry name" value="Triger factor/SurA peptide-binding domain-like"/>
    <property type="match status" value="1"/>
</dbReference>
<evidence type="ECO:0000256" key="1">
    <source>
        <dbReference type="ARBA" id="ARBA00000971"/>
    </source>
</evidence>
<evidence type="ECO:0000256" key="2">
    <source>
        <dbReference type="ARBA" id="ARBA00013194"/>
    </source>
</evidence>
<dbReference type="SUPFAM" id="SSF54534">
    <property type="entry name" value="FKBP-like"/>
    <property type="match status" value="1"/>
</dbReference>
<dbReference type="KEGG" id="scs:Sta7437_2205"/>
<organism evidence="8 9">
    <name type="scientific">Stanieria cyanosphaera (strain ATCC 29371 / PCC 7437)</name>
    <dbReference type="NCBI Taxonomy" id="111780"/>
    <lineage>
        <taxon>Bacteria</taxon>
        <taxon>Bacillati</taxon>
        <taxon>Cyanobacteriota</taxon>
        <taxon>Cyanophyceae</taxon>
        <taxon>Pleurocapsales</taxon>
        <taxon>Dermocarpellaceae</taxon>
        <taxon>Stanieria</taxon>
    </lineage>
</organism>
<reference evidence="9" key="1">
    <citation type="journal article" date="2013" name="Proc. Natl. Acad. Sci. U.S.A.">
        <title>Improving the coverage of the cyanobacterial phylum using diversity-driven genome sequencing.</title>
        <authorList>
            <person name="Shih P.M."/>
            <person name="Wu D."/>
            <person name="Latifi A."/>
            <person name="Axen S.D."/>
            <person name="Fewer D.P."/>
            <person name="Talla E."/>
            <person name="Calteau A."/>
            <person name="Cai F."/>
            <person name="Tandeau de Marsac N."/>
            <person name="Rippka R."/>
            <person name="Herdman M."/>
            <person name="Sivonen K."/>
            <person name="Coursin T."/>
            <person name="Laurent T."/>
            <person name="Goodwin L."/>
            <person name="Nolan M."/>
            <person name="Davenport K.W."/>
            <person name="Han C.S."/>
            <person name="Rubin E.M."/>
            <person name="Eisen J.A."/>
            <person name="Woyke T."/>
            <person name="Gugger M."/>
            <person name="Kerfeld C.A."/>
        </authorList>
    </citation>
    <scope>NUCLEOTIDE SEQUENCE [LARGE SCALE GENOMIC DNA]</scope>
    <source>
        <strain evidence="9">ATCC 29371 / PCC 7437</strain>
    </source>
</reference>
<dbReference type="Gene3D" id="3.10.50.40">
    <property type="match status" value="1"/>
</dbReference>
<keyword evidence="5 6" id="KW-0413">Isomerase</keyword>
<dbReference type="PATRIC" id="fig|111780.3.peg.2297"/>
<dbReference type="HOGENOM" id="CLU_082394_1_0_3"/>
<dbReference type="PANTHER" id="PTHR47245">
    <property type="entry name" value="PEPTIDYLPROLYL ISOMERASE"/>
    <property type="match status" value="1"/>
</dbReference>
<dbReference type="PANTHER" id="PTHR47245:SF1">
    <property type="entry name" value="FOLDASE PROTEIN PRSA"/>
    <property type="match status" value="1"/>
</dbReference>
<evidence type="ECO:0000256" key="6">
    <source>
        <dbReference type="PROSITE-ProRule" id="PRU00278"/>
    </source>
</evidence>
<dbReference type="EMBL" id="CP003653">
    <property type="protein sequence ID" value="AFZ35753.1"/>
    <property type="molecule type" value="Genomic_DNA"/>
</dbReference>
<evidence type="ECO:0000313" key="9">
    <source>
        <dbReference type="Proteomes" id="UP000010473"/>
    </source>
</evidence>
<dbReference type="Proteomes" id="UP000010473">
    <property type="component" value="Chromosome"/>
</dbReference>
<keyword evidence="4 6" id="KW-0697">Rotamase</keyword>
<dbReference type="InterPro" id="IPR027304">
    <property type="entry name" value="Trigger_fact/SurA_dom_sf"/>
</dbReference>
<dbReference type="InterPro" id="IPR046357">
    <property type="entry name" value="PPIase_dom_sf"/>
</dbReference>
<dbReference type="EC" id="5.2.1.8" evidence="2"/>
<dbReference type="InterPro" id="IPR000297">
    <property type="entry name" value="PPIase_PpiC"/>
</dbReference>
<keyword evidence="9" id="KW-1185">Reference proteome</keyword>
<name>K9XT92_STAC7</name>
<dbReference type="PROSITE" id="PS50198">
    <property type="entry name" value="PPIC_PPIASE_2"/>
    <property type="match status" value="1"/>
</dbReference>
<evidence type="ECO:0000256" key="3">
    <source>
        <dbReference type="ARBA" id="ARBA00022729"/>
    </source>
</evidence>
<gene>
    <name evidence="8" type="ordered locus">Sta7437_2205</name>
</gene>
<proteinExistence type="predicted"/>
<dbReference type="GO" id="GO:0003755">
    <property type="term" value="F:peptidyl-prolyl cis-trans isomerase activity"/>
    <property type="evidence" value="ECO:0007669"/>
    <property type="project" value="UniProtKB-KW"/>
</dbReference>
<dbReference type="STRING" id="111780.Sta7437_2205"/>
<dbReference type="Pfam" id="PF00639">
    <property type="entry name" value="Rotamase"/>
    <property type="match status" value="1"/>
</dbReference>
<dbReference type="eggNOG" id="COG0760">
    <property type="taxonomic scope" value="Bacteria"/>
</dbReference>
<keyword evidence="3" id="KW-0732">Signal</keyword>
<dbReference type="Gene3D" id="1.10.4030.10">
    <property type="entry name" value="Porin chaperone SurA, peptide-binding domain"/>
    <property type="match status" value="1"/>
</dbReference>
<evidence type="ECO:0000256" key="5">
    <source>
        <dbReference type="ARBA" id="ARBA00023235"/>
    </source>
</evidence>
<dbReference type="OrthoDB" id="530022at2"/>
<protein>
    <recommendedName>
        <fullName evidence="2">peptidylprolyl isomerase</fullName>
        <ecNumber evidence="2">5.2.1.8</ecNumber>
    </recommendedName>
</protein>
<feature type="domain" description="PpiC" evidence="7">
    <location>
        <begin position="117"/>
        <end position="208"/>
    </location>
</feature>
<comment type="catalytic activity">
    <reaction evidence="1">
        <text>[protein]-peptidylproline (omega=180) = [protein]-peptidylproline (omega=0)</text>
        <dbReference type="Rhea" id="RHEA:16237"/>
        <dbReference type="Rhea" id="RHEA-COMP:10747"/>
        <dbReference type="Rhea" id="RHEA-COMP:10748"/>
        <dbReference type="ChEBI" id="CHEBI:83833"/>
        <dbReference type="ChEBI" id="CHEBI:83834"/>
        <dbReference type="EC" id="5.2.1.8"/>
    </reaction>
</comment>
<dbReference type="InterPro" id="IPR050245">
    <property type="entry name" value="PrsA_foldase"/>
</dbReference>
<evidence type="ECO:0000259" key="7">
    <source>
        <dbReference type="PROSITE" id="PS50198"/>
    </source>
</evidence>
<sequence>MNKAINICREDIFEHLKLSCQLSKILEGVMTCKIIQAKVTELGITLNSEELQQAADNFRLNQQLHTIEDTQAWLQRHHLSIDDFEYLIYTNTISRKLVEHLFGDRVEPFFYENQLNYAGVAMYEVILDDEDLAIELFFALQEGEINFQEIARQYTTQPSLRRSGGYRGIVSRRELKPEISAAVFAANPPQLLKPIITSYGVHLILVEEIIQPQLNEQLRIQILGDFFANWLKQQIEEAEIIIDLNNDNLNRRKIMSGNGNL</sequence>
<accession>K9XT92</accession>